<evidence type="ECO:0000256" key="3">
    <source>
        <dbReference type="SAM" id="SignalP"/>
    </source>
</evidence>
<dbReference type="AlphaFoldDB" id="A0AAW0D0Q7"/>
<feature type="chain" id="PRO_5043541674" evidence="3">
    <location>
        <begin position="24"/>
        <end position="217"/>
    </location>
</feature>
<feature type="transmembrane region" description="Helical" evidence="2">
    <location>
        <begin position="198"/>
        <end position="216"/>
    </location>
</feature>
<organism evidence="4 5">
    <name type="scientific">Favolaschia claudopus</name>
    <dbReference type="NCBI Taxonomy" id="2862362"/>
    <lineage>
        <taxon>Eukaryota</taxon>
        <taxon>Fungi</taxon>
        <taxon>Dikarya</taxon>
        <taxon>Basidiomycota</taxon>
        <taxon>Agaricomycotina</taxon>
        <taxon>Agaricomycetes</taxon>
        <taxon>Agaricomycetidae</taxon>
        <taxon>Agaricales</taxon>
        <taxon>Marasmiineae</taxon>
        <taxon>Mycenaceae</taxon>
        <taxon>Favolaschia</taxon>
    </lineage>
</organism>
<evidence type="ECO:0000256" key="1">
    <source>
        <dbReference type="SAM" id="MobiDB-lite"/>
    </source>
</evidence>
<feature type="region of interest" description="Disordered" evidence="1">
    <location>
        <begin position="155"/>
        <end position="192"/>
    </location>
</feature>
<dbReference type="Proteomes" id="UP001362999">
    <property type="component" value="Unassembled WGS sequence"/>
</dbReference>
<dbReference type="EMBL" id="JAWWNJ010000011">
    <property type="protein sequence ID" value="KAK7044419.1"/>
    <property type="molecule type" value="Genomic_DNA"/>
</dbReference>
<evidence type="ECO:0000256" key="2">
    <source>
        <dbReference type="SAM" id="Phobius"/>
    </source>
</evidence>
<name>A0AAW0D0Q7_9AGAR</name>
<comment type="caution">
    <text evidence="4">The sequence shown here is derived from an EMBL/GenBank/DDBJ whole genome shotgun (WGS) entry which is preliminary data.</text>
</comment>
<reference evidence="4 5" key="1">
    <citation type="journal article" date="2024" name="J Genomics">
        <title>Draft genome sequencing and assembly of Favolaschia claudopus CIRM-BRFM 2984 isolated from oak limbs.</title>
        <authorList>
            <person name="Navarro D."/>
            <person name="Drula E."/>
            <person name="Chaduli D."/>
            <person name="Cazenave R."/>
            <person name="Ahrendt S."/>
            <person name="Wang J."/>
            <person name="Lipzen A."/>
            <person name="Daum C."/>
            <person name="Barry K."/>
            <person name="Grigoriev I.V."/>
            <person name="Favel A."/>
            <person name="Rosso M.N."/>
            <person name="Martin F."/>
        </authorList>
    </citation>
    <scope>NUCLEOTIDE SEQUENCE [LARGE SCALE GENOMIC DNA]</scope>
    <source>
        <strain evidence="4 5">CIRM-BRFM 2984</strain>
    </source>
</reference>
<keyword evidence="2" id="KW-1133">Transmembrane helix</keyword>
<keyword evidence="3" id="KW-0732">Signal</keyword>
<sequence>MIQCTFRLSLLAFLASSLHSATAIPAPEPAVTTLAVPPFFNDDLTSPLPAVVLGVDSAGHTTYAIQQDLIESDVSATKTTPFTATLVEGASYASYTFSISAAGLRLDLGFDCTLDSAKNEAVCQDFDQDSSQSVTATIPSLTGLVLDVISTAGAGGNGGNGQSGSNRGPSASGPSGSAPAPSQSDKPNGASPKSVESLLMLGVVGMLGVVVGAGWVF</sequence>
<gene>
    <name evidence="4" type="ORF">R3P38DRAFT_3431748</name>
</gene>
<keyword evidence="5" id="KW-1185">Reference proteome</keyword>
<feature type="compositionally biased region" description="Low complexity" evidence="1">
    <location>
        <begin position="163"/>
        <end position="184"/>
    </location>
</feature>
<protein>
    <submittedName>
        <fullName evidence="4">Uncharacterized protein</fullName>
    </submittedName>
</protein>
<evidence type="ECO:0000313" key="4">
    <source>
        <dbReference type="EMBL" id="KAK7044419.1"/>
    </source>
</evidence>
<feature type="signal peptide" evidence="3">
    <location>
        <begin position="1"/>
        <end position="23"/>
    </location>
</feature>
<evidence type="ECO:0000313" key="5">
    <source>
        <dbReference type="Proteomes" id="UP001362999"/>
    </source>
</evidence>
<keyword evidence="2" id="KW-0472">Membrane</keyword>
<keyword evidence="2" id="KW-0812">Transmembrane</keyword>
<accession>A0AAW0D0Q7</accession>
<proteinExistence type="predicted"/>